<dbReference type="Proteomes" id="UP000054477">
    <property type="component" value="Unassembled WGS sequence"/>
</dbReference>
<gene>
    <name evidence="2" type="ORF">K443DRAFT_675638</name>
</gene>
<reference evidence="3" key="2">
    <citation type="submission" date="2015-01" db="EMBL/GenBank/DDBJ databases">
        <title>Evolutionary Origins and Diversification of the Mycorrhizal Mutualists.</title>
        <authorList>
            <consortium name="DOE Joint Genome Institute"/>
            <consortium name="Mycorrhizal Genomics Consortium"/>
            <person name="Kohler A."/>
            <person name="Kuo A."/>
            <person name="Nagy L.G."/>
            <person name="Floudas D."/>
            <person name="Copeland A."/>
            <person name="Barry K.W."/>
            <person name="Cichocki N."/>
            <person name="Veneault-Fourrey C."/>
            <person name="LaButti K."/>
            <person name="Lindquist E.A."/>
            <person name="Lipzen A."/>
            <person name="Lundell T."/>
            <person name="Morin E."/>
            <person name="Murat C."/>
            <person name="Riley R."/>
            <person name="Ohm R."/>
            <person name="Sun H."/>
            <person name="Tunlid A."/>
            <person name="Henrissat B."/>
            <person name="Grigoriev I.V."/>
            <person name="Hibbett D.S."/>
            <person name="Martin F."/>
        </authorList>
    </citation>
    <scope>NUCLEOTIDE SEQUENCE [LARGE SCALE GENOMIC DNA]</scope>
    <source>
        <strain evidence="3">LaAM-08-1</strain>
    </source>
</reference>
<evidence type="ECO:0000313" key="2">
    <source>
        <dbReference type="EMBL" id="KIK04860.1"/>
    </source>
</evidence>
<reference evidence="2 3" key="1">
    <citation type="submission" date="2014-04" db="EMBL/GenBank/DDBJ databases">
        <authorList>
            <consortium name="DOE Joint Genome Institute"/>
            <person name="Kuo A."/>
            <person name="Kohler A."/>
            <person name="Nagy L.G."/>
            <person name="Floudas D."/>
            <person name="Copeland A."/>
            <person name="Barry K.W."/>
            <person name="Cichocki N."/>
            <person name="Veneault-Fourrey C."/>
            <person name="LaButti K."/>
            <person name="Lindquist E.A."/>
            <person name="Lipzen A."/>
            <person name="Lundell T."/>
            <person name="Morin E."/>
            <person name="Murat C."/>
            <person name="Sun H."/>
            <person name="Tunlid A."/>
            <person name="Henrissat B."/>
            <person name="Grigoriev I.V."/>
            <person name="Hibbett D.S."/>
            <person name="Martin F."/>
            <person name="Nordberg H.P."/>
            <person name="Cantor M.N."/>
            <person name="Hua S.X."/>
        </authorList>
    </citation>
    <scope>NUCLEOTIDE SEQUENCE [LARGE SCALE GENOMIC DNA]</scope>
    <source>
        <strain evidence="2 3">LaAM-08-1</strain>
    </source>
</reference>
<feature type="region of interest" description="Disordered" evidence="1">
    <location>
        <begin position="271"/>
        <end position="292"/>
    </location>
</feature>
<accession>A0A0C9WYH7</accession>
<evidence type="ECO:0000256" key="1">
    <source>
        <dbReference type="SAM" id="MobiDB-lite"/>
    </source>
</evidence>
<protein>
    <submittedName>
        <fullName evidence="2">Uncharacterized protein</fullName>
    </submittedName>
</protein>
<dbReference type="OrthoDB" id="10330680at2759"/>
<evidence type="ECO:0000313" key="3">
    <source>
        <dbReference type="Proteomes" id="UP000054477"/>
    </source>
</evidence>
<feature type="compositionally biased region" description="Acidic residues" evidence="1">
    <location>
        <begin position="280"/>
        <end position="292"/>
    </location>
</feature>
<dbReference type="AlphaFoldDB" id="A0A0C9WYH7"/>
<proteinExistence type="predicted"/>
<dbReference type="HOGENOM" id="CLU_1030826_0_0_1"/>
<keyword evidence="3" id="KW-1185">Reference proteome</keyword>
<dbReference type="EMBL" id="KN838566">
    <property type="protein sequence ID" value="KIK04860.1"/>
    <property type="molecule type" value="Genomic_DNA"/>
</dbReference>
<organism evidence="2 3">
    <name type="scientific">Laccaria amethystina LaAM-08-1</name>
    <dbReference type="NCBI Taxonomy" id="1095629"/>
    <lineage>
        <taxon>Eukaryota</taxon>
        <taxon>Fungi</taxon>
        <taxon>Dikarya</taxon>
        <taxon>Basidiomycota</taxon>
        <taxon>Agaricomycotina</taxon>
        <taxon>Agaricomycetes</taxon>
        <taxon>Agaricomycetidae</taxon>
        <taxon>Agaricales</taxon>
        <taxon>Agaricineae</taxon>
        <taxon>Hydnangiaceae</taxon>
        <taxon>Laccaria</taxon>
    </lineage>
</organism>
<name>A0A0C9WYH7_9AGAR</name>
<sequence length="292" mass="32821">MPTNKNQNDLYVDNLLRHLATQHPIFWSRKDLSLIGVPDILPTVPIPPTDISGYSYTDDAFGYICALDEAAAEQKGSHPYIELRSLVGAIAEWFGVSRSTIVTTNTLHPTLKLGRYYYQLKPVKVLCCLSVPCTVYLDAPLREKIKGNYRKETVQDLLRLSALGQSDDSLEPFDFAMLIALAEDHRFCQVQPDVGGFYTTRILYPDSTLQQFIIVTAKVAVETLEALENDEEVVRKVKISRYAVPLGDTRKEKDSVLLKIMATIPDEGMRAGATAPIFSDNDEEEEEEEQEM</sequence>